<accession>A0ABX0ZG95</accession>
<name>A0ABX0ZG95_9ACTN</name>
<proteinExistence type="predicted"/>
<comment type="caution">
    <text evidence="1">The sequence shown here is derived from an EMBL/GenBank/DDBJ whole genome shotgun (WGS) entry which is preliminary data.</text>
</comment>
<evidence type="ECO:0000313" key="2">
    <source>
        <dbReference type="Proteomes" id="UP000783871"/>
    </source>
</evidence>
<dbReference type="RefSeq" id="WP_168003184.1">
    <property type="nucleotide sequence ID" value="NZ_JAATEO010000029.1"/>
</dbReference>
<gene>
    <name evidence="1" type="ORF">HCJ94_23335</name>
</gene>
<organism evidence="1 2">
    <name type="scientific">Micromonospora thermarum</name>
    <dbReference type="NCBI Taxonomy" id="2720024"/>
    <lineage>
        <taxon>Bacteria</taxon>
        <taxon>Bacillati</taxon>
        <taxon>Actinomycetota</taxon>
        <taxon>Actinomycetes</taxon>
        <taxon>Micromonosporales</taxon>
        <taxon>Micromonosporaceae</taxon>
        <taxon>Micromonospora</taxon>
    </lineage>
</organism>
<dbReference type="EMBL" id="JAATEO010000029">
    <property type="protein sequence ID" value="NJP34835.1"/>
    <property type="molecule type" value="Genomic_DNA"/>
</dbReference>
<sequence length="220" mass="23237">MALSKDELIRTIELAIGTLDEVYRNPADESDLYEASLLAIAAEAAGAAGASCLITNDGVTVAPPLKFRRQPGNLNSGDFSYILATFQGGKAVEIHLGVYVAGKSGVLHECDVAVLAQEEAERSRTGAVHPRSRGLVAAIEAKHYAGPPRLRVGREFLGLASEMGAAKCALAFPAPGTTSITPLLAKHPSELYDELIPGTPPADRLCAHLTQKIKNWVAAR</sequence>
<reference evidence="1 2" key="1">
    <citation type="submission" date="2020-03" db="EMBL/GenBank/DDBJ databases">
        <title>WGS of actinomycetes isolated from Thailand.</title>
        <authorList>
            <person name="Thawai C."/>
        </authorList>
    </citation>
    <scope>NUCLEOTIDE SEQUENCE [LARGE SCALE GENOMIC DNA]</scope>
    <source>
        <strain evidence="1 2">HSS6-12</strain>
    </source>
</reference>
<protein>
    <submittedName>
        <fullName evidence="1">Uncharacterized protein</fullName>
    </submittedName>
</protein>
<evidence type="ECO:0000313" key="1">
    <source>
        <dbReference type="EMBL" id="NJP34835.1"/>
    </source>
</evidence>
<dbReference type="Proteomes" id="UP000783871">
    <property type="component" value="Unassembled WGS sequence"/>
</dbReference>
<keyword evidence="2" id="KW-1185">Reference proteome</keyword>